<evidence type="ECO:0000313" key="4">
    <source>
        <dbReference type="EMBL" id="RHZ89864.1"/>
    </source>
</evidence>
<dbReference type="Gene3D" id="2.120.10.80">
    <property type="entry name" value="Kelch-type beta propeller"/>
    <property type="match status" value="2"/>
</dbReference>
<accession>A0A397JX57</accession>
<keyword evidence="3" id="KW-0472">Membrane</keyword>
<dbReference type="SUPFAM" id="SSF117281">
    <property type="entry name" value="Kelch motif"/>
    <property type="match status" value="2"/>
</dbReference>
<dbReference type="EMBL" id="PQFF01000007">
    <property type="protein sequence ID" value="RHZ89864.1"/>
    <property type="molecule type" value="Genomic_DNA"/>
</dbReference>
<dbReference type="Proteomes" id="UP000266861">
    <property type="component" value="Unassembled WGS sequence"/>
</dbReference>
<feature type="transmembrane region" description="Helical" evidence="3">
    <location>
        <begin position="378"/>
        <end position="400"/>
    </location>
</feature>
<name>A0A397JX57_9GLOM</name>
<keyword evidence="5" id="KW-1185">Reference proteome</keyword>
<evidence type="ECO:0000313" key="5">
    <source>
        <dbReference type="Proteomes" id="UP000266861"/>
    </source>
</evidence>
<gene>
    <name evidence="4" type="ORF">Glove_9g260</name>
</gene>
<keyword evidence="1" id="KW-0880">Kelch repeat</keyword>
<evidence type="ECO:0000256" key="1">
    <source>
        <dbReference type="ARBA" id="ARBA00022441"/>
    </source>
</evidence>
<evidence type="ECO:0000256" key="2">
    <source>
        <dbReference type="ARBA" id="ARBA00022737"/>
    </source>
</evidence>
<dbReference type="OrthoDB" id="2307419at2759"/>
<evidence type="ECO:0008006" key="6">
    <source>
        <dbReference type="Google" id="ProtNLM"/>
    </source>
</evidence>
<dbReference type="PANTHER" id="PTHR46093:SF18">
    <property type="entry name" value="FIBRONECTIN TYPE-III DOMAIN-CONTAINING PROTEIN"/>
    <property type="match status" value="1"/>
</dbReference>
<keyword evidence="3" id="KW-1133">Transmembrane helix</keyword>
<comment type="caution">
    <text evidence="4">The sequence shown here is derived from an EMBL/GenBank/DDBJ whole genome shotgun (WGS) entry which is preliminary data.</text>
</comment>
<dbReference type="PANTHER" id="PTHR46093">
    <property type="entry name" value="ACYL-COA-BINDING DOMAIN-CONTAINING PROTEIN 5"/>
    <property type="match status" value="1"/>
</dbReference>
<keyword evidence="2" id="KW-0677">Repeat</keyword>
<dbReference type="InterPro" id="IPR015915">
    <property type="entry name" value="Kelch-typ_b-propeller"/>
</dbReference>
<dbReference type="AlphaFoldDB" id="A0A397JX57"/>
<sequence>MPRTLSAKYIIAYHNGLLINNQLLILGGIKTTVTETQYSVAFEVFYLDLSTSFNTTNLTWNLIPEGNLPIYSWFSSANVGLGNSTIFLIGGYIMNKDSLSYDYSKKVHTYDYPTKKWDTPSTFGDIPPRQLIKGVIDNSGIIYIFGGFNSTNVDQSGYSGTFYNDIIILNTVTMSWTSLSIVENLPLPRGGYSVNLLPNGLIVYIGGLKNSVNTGNTTKYTPVDINNINVFDTKKYEWSEVNAVGETIDSRSFHTSVLTPDGYIIMLGGCVMKGEFANISFVSPNFALLNTNKSPFEWSIPESSKNNSPPPLHGHEANLYYNYMIITFGYLVGNNTWLNSTYNENAYLYDITNNKWVTSFDPPVIDTPIKEKSSSKTLAIGLGIGGGAVVILIIIAIIFCNRKRKVIRIPGSI</sequence>
<protein>
    <recommendedName>
        <fullName evidence="6">Galactose oxidase</fullName>
    </recommendedName>
</protein>
<proteinExistence type="predicted"/>
<reference evidence="4 5" key="1">
    <citation type="submission" date="2018-08" db="EMBL/GenBank/DDBJ databases">
        <title>Genome and evolution of the arbuscular mycorrhizal fungus Diversispora epigaea (formerly Glomus versiforme) and its bacterial endosymbionts.</title>
        <authorList>
            <person name="Sun X."/>
            <person name="Fei Z."/>
            <person name="Harrison M."/>
        </authorList>
    </citation>
    <scope>NUCLEOTIDE SEQUENCE [LARGE SCALE GENOMIC DNA]</scope>
    <source>
        <strain evidence="4 5">IT104</strain>
    </source>
</reference>
<dbReference type="Pfam" id="PF24681">
    <property type="entry name" value="Kelch_KLHDC2_KLHL20_DRC7"/>
    <property type="match status" value="1"/>
</dbReference>
<evidence type="ECO:0000256" key="3">
    <source>
        <dbReference type="SAM" id="Phobius"/>
    </source>
</evidence>
<keyword evidence="3" id="KW-0812">Transmembrane</keyword>
<organism evidence="4 5">
    <name type="scientific">Diversispora epigaea</name>
    <dbReference type="NCBI Taxonomy" id="1348612"/>
    <lineage>
        <taxon>Eukaryota</taxon>
        <taxon>Fungi</taxon>
        <taxon>Fungi incertae sedis</taxon>
        <taxon>Mucoromycota</taxon>
        <taxon>Glomeromycotina</taxon>
        <taxon>Glomeromycetes</taxon>
        <taxon>Diversisporales</taxon>
        <taxon>Diversisporaceae</taxon>
        <taxon>Diversispora</taxon>
    </lineage>
</organism>